<keyword evidence="2" id="KW-0413">Isomerase</keyword>
<dbReference type="InterPro" id="IPR020097">
    <property type="entry name" value="PsdUridine_synth_TruA_a/b_dom"/>
</dbReference>
<dbReference type="PANTHER" id="PTHR11142">
    <property type="entry name" value="PSEUDOURIDYLATE SYNTHASE"/>
    <property type="match status" value="1"/>
</dbReference>
<organism evidence="4">
    <name type="scientific">marine sediment metagenome</name>
    <dbReference type="NCBI Taxonomy" id="412755"/>
    <lineage>
        <taxon>unclassified sequences</taxon>
        <taxon>metagenomes</taxon>
        <taxon>ecological metagenomes</taxon>
    </lineage>
</organism>
<dbReference type="InterPro" id="IPR020103">
    <property type="entry name" value="PsdUridine_synth_cat_dom_sf"/>
</dbReference>
<feature type="domain" description="Pseudouridine synthase I TruA alpha/beta" evidence="3">
    <location>
        <begin position="2"/>
        <end position="95"/>
    </location>
</feature>
<sequence>MEYDGTHYHGFQLQANSVTIQGETEKAIGKLTGERCRVMAASRTDAGVHAKGQTVSFRTGSYLPLRAFINGLNYYLPGDIAVKAAHRVEDSFDVRRNALSRD</sequence>
<dbReference type="GO" id="GO:0031119">
    <property type="term" value="P:tRNA pseudouridine synthesis"/>
    <property type="evidence" value="ECO:0007669"/>
    <property type="project" value="TreeGrafter"/>
</dbReference>
<evidence type="ECO:0000256" key="1">
    <source>
        <dbReference type="ARBA" id="ARBA00022694"/>
    </source>
</evidence>
<gene>
    <name evidence="4" type="ORF">S01H4_32039</name>
</gene>
<keyword evidence="1" id="KW-0819">tRNA processing</keyword>
<dbReference type="FunFam" id="3.30.70.580:FF:000001">
    <property type="entry name" value="tRNA pseudouridine synthase A"/>
    <property type="match status" value="1"/>
</dbReference>
<dbReference type="GO" id="GO:0009982">
    <property type="term" value="F:pseudouridine synthase activity"/>
    <property type="evidence" value="ECO:0007669"/>
    <property type="project" value="InterPro"/>
</dbReference>
<dbReference type="GO" id="GO:0003723">
    <property type="term" value="F:RNA binding"/>
    <property type="evidence" value="ECO:0007669"/>
    <property type="project" value="InterPro"/>
</dbReference>
<dbReference type="PANTHER" id="PTHR11142:SF0">
    <property type="entry name" value="TRNA PSEUDOURIDINE SYNTHASE-LIKE 1"/>
    <property type="match status" value="1"/>
</dbReference>
<name>X1BLW9_9ZZZZ</name>
<evidence type="ECO:0000256" key="2">
    <source>
        <dbReference type="ARBA" id="ARBA00023235"/>
    </source>
</evidence>
<comment type="caution">
    <text evidence="4">The sequence shown here is derived from an EMBL/GenBank/DDBJ whole genome shotgun (WGS) entry which is preliminary data.</text>
</comment>
<reference evidence="4" key="1">
    <citation type="journal article" date="2014" name="Front. Microbiol.">
        <title>High frequency of phylogenetically diverse reductive dehalogenase-homologous genes in deep subseafloor sedimentary metagenomes.</title>
        <authorList>
            <person name="Kawai M."/>
            <person name="Futagami T."/>
            <person name="Toyoda A."/>
            <person name="Takaki Y."/>
            <person name="Nishi S."/>
            <person name="Hori S."/>
            <person name="Arai W."/>
            <person name="Tsubouchi T."/>
            <person name="Morono Y."/>
            <person name="Uchiyama I."/>
            <person name="Ito T."/>
            <person name="Fujiyama A."/>
            <person name="Inagaki F."/>
            <person name="Takami H."/>
        </authorList>
    </citation>
    <scope>NUCLEOTIDE SEQUENCE</scope>
    <source>
        <strain evidence="4">Expedition CK06-06</strain>
    </source>
</reference>
<proteinExistence type="predicted"/>
<evidence type="ECO:0000313" key="4">
    <source>
        <dbReference type="EMBL" id="GAG85063.1"/>
    </source>
</evidence>
<dbReference type="EMBL" id="BART01016697">
    <property type="protein sequence ID" value="GAG85063.1"/>
    <property type="molecule type" value="Genomic_DNA"/>
</dbReference>
<dbReference type="InterPro" id="IPR020094">
    <property type="entry name" value="TruA/RsuA/RluB/E/F_N"/>
</dbReference>
<evidence type="ECO:0000259" key="3">
    <source>
        <dbReference type="Pfam" id="PF01416"/>
    </source>
</evidence>
<dbReference type="AlphaFoldDB" id="X1BLW9"/>
<dbReference type="InterPro" id="IPR001406">
    <property type="entry name" value="PsdUridine_synth_TruA"/>
</dbReference>
<accession>X1BLW9</accession>
<protein>
    <recommendedName>
        <fullName evidence="3">Pseudouridine synthase I TruA alpha/beta domain-containing protein</fullName>
    </recommendedName>
</protein>
<dbReference type="Pfam" id="PF01416">
    <property type="entry name" value="PseudoU_synth_1"/>
    <property type="match status" value="1"/>
</dbReference>
<dbReference type="Gene3D" id="3.30.70.580">
    <property type="entry name" value="Pseudouridine synthase I, catalytic domain, N-terminal subdomain"/>
    <property type="match status" value="1"/>
</dbReference>
<dbReference type="SUPFAM" id="SSF55120">
    <property type="entry name" value="Pseudouridine synthase"/>
    <property type="match status" value="1"/>
</dbReference>
<feature type="non-terminal residue" evidence="4">
    <location>
        <position position="102"/>
    </location>
</feature>